<dbReference type="InterPro" id="IPR027379">
    <property type="entry name" value="CLS_N"/>
</dbReference>
<evidence type="ECO:0000256" key="5">
    <source>
        <dbReference type="ARBA" id="ARBA00023136"/>
    </source>
</evidence>
<keyword evidence="4 7" id="KW-1133">Transmembrane helix</keyword>
<evidence type="ECO:0000256" key="6">
    <source>
        <dbReference type="SAM" id="MobiDB-lite"/>
    </source>
</evidence>
<keyword evidence="3 7" id="KW-0812">Transmembrane</keyword>
<dbReference type="GO" id="GO:0005886">
    <property type="term" value="C:plasma membrane"/>
    <property type="evidence" value="ECO:0007669"/>
    <property type="project" value="UniProtKB-SubCell"/>
</dbReference>
<feature type="transmembrane region" description="Helical" evidence="7">
    <location>
        <begin position="6"/>
        <end position="25"/>
    </location>
</feature>
<evidence type="ECO:0000256" key="2">
    <source>
        <dbReference type="ARBA" id="ARBA00022475"/>
    </source>
</evidence>
<keyword evidence="5 7" id="KW-0472">Membrane</keyword>
<evidence type="ECO:0000259" key="8">
    <source>
        <dbReference type="Pfam" id="PF13396"/>
    </source>
</evidence>
<accession>A0A5C8UXL0</accession>
<dbReference type="EMBL" id="VRMG01000003">
    <property type="protein sequence ID" value="TXN32371.1"/>
    <property type="molecule type" value="Genomic_DNA"/>
</dbReference>
<evidence type="ECO:0000256" key="3">
    <source>
        <dbReference type="ARBA" id="ARBA00022692"/>
    </source>
</evidence>
<organism evidence="9 10">
    <name type="scientific">Lacisediminihabitans profunda</name>
    <dbReference type="NCBI Taxonomy" id="2594790"/>
    <lineage>
        <taxon>Bacteria</taxon>
        <taxon>Bacillati</taxon>
        <taxon>Actinomycetota</taxon>
        <taxon>Actinomycetes</taxon>
        <taxon>Micrococcales</taxon>
        <taxon>Microbacteriaceae</taxon>
        <taxon>Lacisediminihabitans</taxon>
    </lineage>
</organism>
<dbReference type="Proteomes" id="UP000321379">
    <property type="component" value="Unassembled WGS sequence"/>
</dbReference>
<sequence>MTRLALILLIAYLAFTIFALIDVIMTIGTRVRALPKYLWAAIVVLVPVIGAVLWFTIGKDRSSRSPAQRQPRGPIAPDDDPEFLRRLGEDKQREERIRQLEERLAELDDDQNNSKD</sequence>
<evidence type="ECO:0000256" key="4">
    <source>
        <dbReference type="ARBA" id="ARBA00022989"/>
    </source>
</evidence>
<protein>
    <submittedName>
        <fullName evidence="9">PLDc_N domain-containing protein</fullName>
    </submittedName>
</protein>
<comment type="subcellular location">
    <subcellularLocation>
        <location evidence="1">Cell membrane</location>
        <topology evidence="1">Multi-pass membrane protein</topology>
    </subcellularLocation>
</comment>
<feature type="region of interest" description="Disordered" evidence="6">
    <location>
        <begin position="61"/>
        <end position="92"/>
    </location>
</feature>
<proteinExistence type="predicted"/>
<evidence type="ECO:0000256" key="7">
    <source>
        <dbReference type="SAM" id="Phobius"/>
    </source>
</evidence>
<comment type="caution">
    <text evidence="9">The sequence shown here is derived from an EMBL/GenBank/DDBJ whole genome shotgun (WGS) entry which is preliminary data.</text>
</comment>
<reference evidence="9 10" key="1">
    <citation type="submission" date="2019-08" db="EMBL/GenBank/DDBJ databases">
        <title>Bacterial whole genome sequence for Glaciihabitans sp. CHu50b-6-2.</title>
        <authorList>
            <person name="Jin L."/>
        </authorList>
    </citation>
    <scope>NUCLEOTIDE SEQUENCE [LARGE SCALE GENOMIC DNA]</scope>
    <source>
        <strain evidence="9 10">CHu50b-6-2</strain>
    </source>
</reference>
<name>A0A5C8UXL0_9MICO</name>
<keyword evidence="10" id="KW-1185">Reference proteome</keyword>
<feature type="domain" description="Cardiolipin synthase N-terminal" evidence="8">
    <location>
        <begin position="14"/>
        <end position="58"/>
    </location>
</feature>
<dbReference type="Pfam" id="PF13396">
    <property type="entry name" value="PLDc_N"/>
    <property type="match status" value="1"/>
</dbReference>
<keyword evidence="2" id="KW-1003">Cell membrane</keyword>
<feature type="compositionally biased region" description="Basic and acidic residues" evidence="6">
    <location>
        <begin position="82"/>
        <end position="92"/>
    </location>
</feature>
<gene>
    <name evidence="9" type="ORF">FVP33_01775</name>
</gene>
<evidence type="ECO:0000313" key="9">
    <source>
        <dbReference type="EMBL" id="TXN32371.1"/>
    </source>
</evidence>
<dbReference type="RefSeq" id="WP_147781917.1">
    <property type="nucleotide sequence ID" value="NZ_VRMG01000003.1"/>
</dbReference>
<dbReference type="AlphaFoldDB" id="A0A5C8UXL0"/>
<evidence type="ECO:0000256" key="1">
    <source>
        <dbReference type="ARBA" id="ARBA00004651"/>
    </source>
</evidence>
<feature type="transmembrane region" description="Helical" evidence="7">
    <location>
        <begin position="37"/>
        <end position="57"/>
    </location>
</feature>
<evidence type="ECO:0000313" key="10">
    <source>
        <dbReference type="Proteomes" id="UP000321379"/>
    </source>
</evidence>